<dbReference type="Pfam" id="PF00498">
    <property type="entry name" value="FHA"/>
    <property type="match status" value="1"/>
</dbReference>
<gene>
    <name evidence="3" type="ORF">FYJ39_13245</name>
</gene>
<dbReference type="CDD" id="cd00060">
    <property type="entry name" value="FHA"/>
    <property type="match status" value="1"/>
</dbReference>
<keyword evidence="1" id="KW-0472">Membrane</keyword>
<keyword evidence="1" id="KW-0812">Transmembrane</keyword>
<dbReference type="InterPro" id="IPR000253">
    <property type="entry name" value="FHA_dom"/>
</dbReference>
<feature type="transmembrane region" description="Helical" evidence="1">
    <location>
        <begin position="34"/>
        <end position="56"/>
    </location>
</feature>
<evidence type="ECO:0000313" key="4">
    <source>
        <dbReference type="Proteomes" id="UP000429958"/>
    </source>
</evidence>
<organism evidence="3 4">
    <name type="scientific">Clostridium porci</name>
    <dbReference type="NCBI Taxonomy" id="2605778"/>
    <lineage>
        <taxon>Bacteria</taxon>
        <taxon>Bacillati</taxon>
        <taxon>Bacillota</taxon>
        <taxon>Clostridia</taxon>
        <taxon>Eubacteriales</taxon>
        <taxon>Clostridiaceae</taxon>
        <taxon>Clostridium</taxon>
    </lineage>
</organism>
<dbReference type="EMBL" id="VUMD01000011">
    <property type="protein sequence ID" value="MSS37514.1"/>
    <property type="molecule type" value="Genomic_DNA"/>
</dbReference>
<protein>
    <submittedName>
        <fullName evidence="3">FHA domain-containing protein</fullName>
    </submittedName>
</protein>
<reference evidence="3 4" key="1">
    <citation type="submission" date="2019-08" db="EMBL/GenBank/DDBJ databases">
        <title>In-depth cultivation of the pig gut microbiome towards novel bacterial diversity and tailored functional studies.</title>
        <authorList>
            <person name="Wylensek D."/>
            <person name="Hitch T.C.A."/>
            <person name="Clavel T."/>
        </authorList>
    </citation>
    <scope>NUCLEOTIDE SEQUENCE [LARGE SCALE GENOMIC DNA]</scope>
    <source>
        <strain evidence="3 4">WCA-389-WT-23D1</strain>
    </source>
</reference>
<comment type="caution">
    <text evidence="3">The sequence shown here is derived from an EMBL/GenBank/DDBJ whole genome shotgun (WGS) entry which is preliminary data.</text>
</comment>
<evidence type="ECO:0000313" key="3">
    <source>
        <dbReference type="EMBL" id="MSS37514.1"/>
    </source>
</evidence>
<keyword evidence="4" id="KW-1185">Reference proteome</keyword>
<dbReference type="Proteomes" id="UP000429958">
    <property type="component" value="Unassembled WGS sequence"/>
</dbReference>
<dbReference type="InterPro" id="IPR008984">
    <property type="entry name" value="SMAD_FHA_dom_sf"/>
</dbReference>
<dbReference type="Gene3D" id="2.60.200.20">
    <property type="match status" value="1"/>
</dbReference>
<name>A0A7X2NMD1_9CLOT</name>
<dbReference type="PROSITE" id="PS50006">
    <property type="entry name" value="FHA_DOMAIN"/>
    <property type="match status" value="1"/>
</dbReference>
<dbReference type="AlphaFoldDB" id="A0A7X2NMD1"/>
<evidence type="ECO:0000256" key="1">
    <source>
        <dbReference type="SAM" id="Phobius"/>
    </source>
</evidence>
<proteinExistence type="predicted"/>
<dbReference type="SUPFAM" id="SSF49879">
    <property type="entry name" value="SMAD/FHA domain"/>
    <property type="match status" value="1"/>
</dbReference>
<feature type="domain" description="FHA" evidence="2">
    <location>
        <begin position="105"/>
        <end position="156"/>
    </location>
</feature>
<sequence>MRKNHRINITADIVILLCSIILCGVARFSPYRSAWPAAILAVFVLCAALAAADLIYQMRRKKAQEDVQSSEERFGAREQGIGRLILLDEQDKPVKSWDMAGRISIVIGRAGGEEDVDVDLEDCAFSGFVDFQHAVLNFCLEQWYVEDLGSQNGVKIRKAEDGECYRVIGRPCRVEAGDILYIANTRLLLS</sequence>
<dbReference type="RefSeq" id="WP_154472956.1">
    <property type="nucleotide sequence ID" value="NZ_VUMD01000011.1"/>
</dbReference>
<accession>A0A7X2NMD1</accession>
<feature type="transmembrane region" description="Helical" evidence="1">
    <location>
        <begin position="7"/>
        <end position="28"/>
    </location>
</feature>
<keyword evidence="1" id="KW-1133">Transmembrane helix</keyword>
<evidence type="ECO:0000259" key="2">
    <source>
        <dbReference type="PROSITE" id="PS50006"/>
    </source>
</evidence>